<sequence>MSVRERFFKKVQQKQNFTAPSDGSVAGDIQAFCQRMDELAQQVQQWFEGSGIDVAIATIPLQDLSTIGHSLNSGASRYDITTIRLQNGTRSVSIMPGQLYQKESKGCVTLTVNTPDRTPVKQYFYLCMAPVDGWLIRNEQQLKTSYNMMTEDVFFSVIDKLV</sequence>
<organism evidence="1 2">
    <name type="scientific">Lelliottia wanjuensis</name>
    <dbReference type="NCBI Taxonomy" id="3050585"/>
    <lineage>
        <taxon>Bacteria</taxon>
        <taxon>Pseudomonadati</taxon>
        <taxon>Pseudomonadota</taxon>
        <taxon>Gammaproteobacteria</taxon>
        <taxon>Enterobacterales</taxon>
        <taxon>Enterobacteriaceae</taxon>
        <taxon>Lelliottia</taxon>
    </lineage>
</organism>
<proteinExistence type="predicted"/>
<dbReference type="EMBL" id="JASSOM010000084">
    <property type="protein sequence ID" value="MDK9365752.1"/>
    <property type="molecule type" value="Genomic_DNA"/>
</dbReference>
<keyword evidence="2" id="KW-1185">Reference proteome</keyword>
<protein>
    <submittedName>
        <fullName evidence="1">Uncharacterized protein</fullName>
    </submittedName>
</protein>
<evidence type="ECO:0000313" key="2">
    <source>
        <dbReference type="Proteomes" id="UP001223214"/>
    </source>
</evidence>
<accession>A0AAP4FY57</accession>
<gene>
    <name evidence="1" type="ORF">QQF32_21405</name>
</gene>
<evidence type="ECO:0000313" key="1">
    <source>
        <dbReference type="EMBL" id="MDK9365752.1"/>
    </source>
</evidence>
<comment type="caution">
    <text evidence="1">The sequence shown here is derived from an EMBL/GenBank/DDBJ whole genome shotgun (WGS) entry which is preliminary data.</text>
</comment>
<name>A0AAP4FY57_9ENTR</name>
<dbReference type="AlphaFoldDB" id="A0AAP4FY57"/>
<dbReference type="RefSeq" id="WP_285150303.1">
    <property type="nucleotide sequence ID" value="NZ_JASSOM010000084.1"/>
</dbReference>
<reference evidence="1 2" key="1">
    <citation type="submission" date="2023-06" db="EMBL/GenBank/DDBJ databases">
        <title>Identification and characterization of antibiotic-resistant Gram-negative bacteria.</title>
        <authorList>
            <person name="Cho G.-S."/>
            <person name="Lee J."/>
            <person name="Tai E."/>
            <person name="Jeong S."/>
            <person name="Kim I."/>
            <person name="Kim B.-E."/>
            <person name="Jeong M.-I."/>
            <person name="Oh K.-K."/>
            <person name="Franz C.M.A.P."/>
        </authorList>
    </citation>
    <scope>NUCLEOTIDE SEQUENCE [LARGE SCALE GENOMIC DNA]</scope>
    <source>
        <strain evidence="1 2">V106_12</strain>
    </source>
</reference>
<dbReference type="Proteomes" id="UP001223214">
    <property type="component" value="Unassembled WGS sequence"/>
</dbReference>